<dbReference type="RefSeq" id="WP_103933039.1">
    <property type="nucleotide sequence ID" value="NZ_FNVA01000003.1"/>
</dbReference>
<evidence type="ECO:0000313" key="1">
    <source>
        <dbReference type="EMBL" id="SEG19807.1"/>
    </source>
</evidence>
<accession>A0A1H5Y820</accession>
<evidence type="ECO:0000313" key="2">
    <source>
        <dbReference type="Proteomes" id="UP000236728"/>
    </source>
</evidence>
<sequence>MGYLTPADYPLYGLPEDTADAWVTMASAMMEGFCRRPSLLSASYTERMRVPVRAQRVRLSYGPLISVDAVQAKYAVETERHDPLISAFAGAFGLPGAWVTVDPTTLDVSLPTGEFQFTWNLLGLRYGEAEVTYTAGLTVVPDTVKAACAQIVRNAQATPGLNVKSARMDTLQTEYFSDSLLDAQVQSMLRPYVAERLG</sequence>
<organism evidence="1 2">
    <name type="scientific">Bryocella elongata</name>
    <dbReference type="NCBI Taxonomy" id="863522"/>
    <lineage>
        <taxon>Bacteria</taxon>
        <taxon>Pseudomonadati</taxon>
        <taxon>Acidobacteriota</taxon>
        <taxon>Terriglobia</taxon>
        <taxon>Terriglobales</taxon>
        <taxon>Acidobacteriaceae</taxon>
        <taxon>Bryocella</taxon>
    </lineage>
</organism>
<protein>
    <submittedName>
        <fullName evidence="1">Uncharacterized protein</fullName>
    </submittedName>
</protein>
<dbReference type="OrthoDB" id="117729at2"/>
<name>A0A1H5Y820_9BACT</name>
<dbReference type="AlphaFoldDB" id="A0A1H5Y820"/>
<dbReference type="EMBL" id="FNVA01000003">
    <property type="protein sequence ID" value="SEG19807.1"/>
    <property type="molecule type" value="Genomic_DNA"/>
</dbReference>
<proteinExistence type="predicted"/>
<dbReference type="Proteomes" id="UP000236728">
    <property type="component" value="Unassembled WGS sequence"/>
</dbReference>
<gene>
    <name evidence="1" type="ORF">SAMN05421819_2156</name>
</gene>
<reference evidence="1 2" key="1">
    <citation type="submission" date="2016-10" db="EMBL/GenBank/DDBJ databases">
        <authorList>
            <person name="de Groot N.N."/>
        </authorList>
    </citation>
    <scope>NUCLEOTIDE SEQUENCE [LARGE SCALE GENOMIC DNA]</scope>
    <source>
        <strain evidence="1 2">DSM 22489</strain>
    </source>
</reference>
<keyword evidence="2" id="KW-1185">Reference proteome</keyword>